<evidence type="ECO:0000256" key="2">
    <source>
        <dbReference type="ARBA" id="ARBA00022692"/>
    </source>
</evidence>
<dbReference type="GeneID" id="19969090"/>
<keyword evidence="9" id="KW-1185">Reference proteome</keyword>
<evidence type="ECO:0000313" key="8">
    <source>
        <dbReference type="EMBL" id="ETN42594.1"/>
    </source>
</evidence>
<evidence type="ECO:0000313" key="9">
    <source>
        <dbReference type="Proteomes" id="UP000030752"/>
    </source>
</evidence>
<evidence type="ECO:0000256" key="7">
    <source>
        <dbReference type="SAM" id="Phobius"/>
    </source>
</evidence>
<dbReference type="InterPro" id="IPR021013">
    <property type="entry name" value="ATPase_Vma12"/>
</dbReference>
<dbReference type="eggNOG" id="ENOG502RXKD">
    <property type="taxonomic scope" value="Eukaryota"/>
</dbReference>
<dbReference type="RefSeq" id="XP_008714330.1">
    <property type="nucleotide sequence ID" value="XM_008716108.1"/>
</dbReference>
<keyword evidence="2 7" id="KW-0812">Transmembrane</keyword>
<accession>W2S3R9</accession>
<dbReference type="Pfam" id="PF11712">
    <property type="entry name" value="Vma12"/>
    <property type="match status" value="1"/>
</dbReference>
<dbReference type="InParanoid" id="W2S3R9"/>
<dbReference type="VEuPathDB" id="FungiDB:HMPREF1541_01751"/>
<dbReference type="EMBL" id="KB822718">
    <property type="protein sequence ID" value="ETN42594.1"/>
    <property type="molecule type" value="Genomic_DNA"/>
</dbReference>
<dbReference type="GO" id="GO:0005789">
    <property type="term" value="C:endoplasmic reticulum membrane"/>
    <property type="evidence" value="ECO:0007669"/>
    <property type="project" value="UniProtKB-SubCell"/>
</dbReference>
<organism evidence="8 9">
    <name type="scientific">Cyphellophora europaea (strain CBS 101466)</name>
    <name type="common">Phialophora europaea</name>
    <dbReference type="NCBI Taxonomy" id="1220924"/>
    <lineage>
        <taxon>Eukaryota</taxon>
        <taxon>Fungi</taxon>
        <taxon>Dikarya</taxon>
        <taxon>Ascomycota</taxon>
        <taxon>Pezizomycotina</taxon>
        <taxon>Eurotiomycetes</taxon>
        <taxon>Chaetothyriomycetidae</taxon>
        <taxon>Chaetothyriales</taxon>
        <taxon>Cyphellophoraceae</taxon>
        <taxon>Cyphellophora</taxon>
    </lineage>
</organism>
<name>W2S3R9_CYPE1</name>
<dbReference type="OrthoDB" id="19981at2759"/>
<evidence type="ECO:0000256" key="3">
    <source>
        <dbReference type="ARBA" id="ARBA00022824"/>
    </source>
</evidence>
<dbReference type="PANTHER" id="PTHR31394">
    <property type="entry name" value="TRANSMEMBRANE PROTEIN 199"/>
    <property type="match status" value="1"/>
</dbReference>
<dbReference type="GO" id="GO:0070072">
    <property type="term" value="P:vacuolar proton-transporting V-type ATPase complex assembly"/>
    <property type="evidence" value="ECO:0007669"/>
    <property type="project" value="InterPro"/>
</dbReference>
<feature type="compositionally biased region" description="Basic and acidic residues" evidence="6">
    <location>
        <begin position="227"/>
        <end position="239"/>
    </location>
</feature>
<dbReference type="HOGENOM" id="CLU_048316_1_0_1"/>
<reference evidence="8 9" key="1">
    <citation type="submission" date="2013-03" db="EMBL/GenBank/DDBJ databases">
        <title>The Genome Sequence of Phialophora europaea CBS 101466.</title>
        <authorList>
            <consortium name="The Broad Institute Genomics Platform"/>
            <person name="Cuomo C."/>
            <person name="de Hoog S."/>
            <person name="Gorbushina A."/>
            <person name="Walker B."/>
            <person name="Young S.K."/>
            <person name="Zeng Q."/>
            <person name="Gargeya S."/>
            <person name="Fitzgerald M."/>
            <person name="Haas B."/>
            <person name="Abouelleil A."/>
            <person name="Allen A.W."/>
            <person name="Alvarado L."/>
            <person name="Arachchi H.M."/>
            <person name="Berlin A.M."/>
            <person name="Chapman S.B."/>
            <person name="Gainer-Dewar J."/>
            <person name="Goldberg J."/>
            <person name="Griggs A."/>
            <person name="Gujja S."/>
            <person name="Hansen M."/>
            <person name="Howarth C."/>
            <person name="Imamovic A."/>
            <person name="Ireland A."/>
            <person name="Larimer J."/>
            <person name="McCowan C."/>
            <person name="Murphy C."/>
            <person name="Pearson M."/>
            <person name="Poon T.W."/>
            <person name="Priest M."/>
            <person name="Roberts A."/>
            <person name="Saif S."/>
            <person name="Shea T."/>
            <person name="Sisk P."/>
            <person name="Sykes S."/>
            <person name="Wortman J."/>
            <person name="Nusbaum C."/>
            <person name="Birren B."/>
        </authorList>
    </citation>
    <scope>NUCLEOTIDE SEQUENCE [LARGE SCALE GENOMIC DNA]</scope>
    <source>
        <strain evidence="8 9">CBS 101466</strain>
    </source>
</reference>
<keyword evidence="3" id="KW-0256">Endoplasmic reticulum</keyword>
<dbReference type="AlphaFoldDB" id="W2S3R9"/>
<gene>
    <name evidence="8" type="ORF">HMPREF1541_01751</name>
</gene>
<feature type="transmembrane region" description="Helical" evidence="7">
    <location>
        <begin position="120"/>
        <end position="143"/>
    </location>
</feature>
<feature type="region of interest" description="Disordered" evidence="6">
    <location>
        <begin position="219"/>
        <end position="239"/>
    </location>
</feature>
<proteinExistence type="predicted"/>
<comment type="subcellular location">
    <subcellularLocation>
        <location evidence="1">Endoplasmic reticulum membrane</location>
        <topology evidence="1">Multi-pass membrane protein</topology>
    </subcellularLocation>
</comment>
<keyword evidence="4 7" id="KW-1133">Transmembrane helix</keyword>
<evidence type="ECO:0000256" key="5">
    <source>
        <dbReference type="ARBA" id="ARBA00023136"/>
    </source>
</evidence>
<dbReference type="STRING" id="1220924.W2S3R9"/>
<evidence type="ECO:0000256" key="6">
    <source>
        <dbReference type="SAM" id="MobiDB-lite"/>
    </source>
</evidence>
<dbReference type="Proteomes" id="UP000030752">
    <property type="component" value="Unassembled WGS sequence"/>
</dbReference>
<keyword evidence="5 7" id="KW-0472">Membrane</keyword>
<evidence type="ECO:0000256" key="4">
    <source>
        <dbReference type="ARBA" id="ARBA00022989"/>
    </source>
</evidence>
<protein>
    <submittedName>
        <fullName evidence="8">Uncharacterized protein</fullName>
    </submittedName>
</protein>
<dbReference type="PANTHER" id="PTHR31394:SF1">
    <property type="entry name" value="TRANSMEMBRANE PROTEIN 199"/>
    <property type="match status" value="1"/>
</dbReference>
<evidence type="ECO:0000256" key="1">
    <source>
        <dbReference type="ARBA" id="ARBA00004477"/>
    </source>
</evidence>
<sequence length="239" mass="26775">MVLLTATPNVFCAISSIPPSALPSDLPDIAGAPIAHNTLVAIARLARQHGADYTLDSLLKGSRVYVPPPAPKPQKSPEYVALMDRLRKEQEMREYRKLVSKTQGMEGADEEDKDDITPSLVFNVLLSVVMCGVAMFHMTRWWANDAVRVLVSMLVAVIVGVAEVVVYAGYLRNLKRNKAKEKAKMERKEVVGEYQNAGDEMPLTVVEEKETIWGRGKHGGMRRRVRDRWEKEQGEESEE</sequence>
<feature type="transmembrane region" description="Helical" evidence="7">
    <location>
        <begin position="149"/>
        <end position="170"/>
    </location>
</feature>